<comment type="cofactor">
    <cofactor evidence="1">
        <name>Mg(2+)</name>
        <dbReference type="ChEBI" id="CHEBI:18420"/>
    </cofactor>
</comment>
<gene>
    <name evidence="5" type="ORF">BSZ19_15630</name>
</gene>
<dbReference type="InterPro" id="IPR015813">
    <property type="entry name" value="Pyrv/PenolPyrv_kinase-like_dom"/>
</dbReference>
<evidence type="ECO:0000259" key="4">
    <source>
        <dbReference type="Pfam" id="PF03328"/>
    </source>
</evidence>
<dbReference type="Pfam" id="PF03328">
    <property type="entry name" value="HpcH_HpaI"/>
    <property type="match status" value="1"/>
</dbReference>
<keyword evidence="3" id="KW-0460">Magnesium</keyword>
<organism evidence="5 6">
    <name type="scientific">Bradyrhizobium japonicum</name>
    <dbReference type="NCBI Taxonomy" id="375"/>
    <lineage>
        <taxon>Bacteria</taxon>
        <taxon>Pseudomonadati</taxon>
        <taxon>Pseudomonadota</taxon>
        <taxon>Alphaproteobacteria</taxon>
        <taxon>Hyphomicrobiales</taxon>
        <taxon>Nitrobacteraceae</taxon>
        <taxon>Bradyrhizobium</taxon>
    </lineage>
</organism>
<protein>
    <recommendedName>
        <fullName evidence="4">HpcH/HpaI aldolase/citrate lyase domain-containing protein</fullName>
    </recommendedName>
</protein>
<name>A0A1Y2JQB4_BRAJP</name>
<dbReference type="Gene3D" id="3.20.20.60">
    <property type="entry name" value="Phosphoenolpyruvate-binding domains"/>
    <property type="match status" value="1"/>
</dbReference>
<evidence type="ECO:0000256" key="2">
    <source>
        <dbReference type="ARBA" id="ARBA00022723"/>
    </source>
</evidence>
<dbReference type="SUPFAM" id="SSF51621">
    <property type="entry name" value="Phosphoenolpyruvate/pyruvate domain"/>
    <property type="match status" value="1"/>
</dbReference>
<dbReference type="GO" id="GO:0003824">
    <property type="term" value="F:catalytic activity"/>
    <property type="evidence" value="ECO:0007669"/>
    <property type="project" value="InterPro"/>
</dbReference>
<evidence type="ECO:0000256" key="3">
    <source>
        <dbReference type="ARBA" id="ARBA00022842"/>
    </source>
</evidence>
<dbReference type="PANTHER" id="PTHR32308">
    <property type="entry name" value="LYASE BETA SUBUNIT, PUTATIVE (AFU_ORTHOLOGUE AFUA_4G13030)-RELATED"/>
    <property type="match status" value="1"/>
</dbReference>
<sequence length="204" mass="22295">MDNGPLMSKRPWIRAPGMPFSDRAAQMHALDAAITHWERELRIATNSTDILPVCETARGVVEVCSIAASSPRIRCALLGAEDLSNDLCAERGIDAVELDYARRRFILEARAAGIEPIDAPYTFSDVEGAVREAAFSRRLGYRSKSLVRPAHAVALNAVFTPSADELARASAIVEGFDAARKRGEDRAQIDGLWIEVPTYRNGAD</sequence>
<accession>A0A1Y2JQB4</accession>
<keyword evidence="2" id="KW-0479">Metal-binding</keyword>
<evidence type="ECO:0000313" key="5">
    <source>
        <dbReference type="EMBL" id="OSJ33476.1"/>
    </source>
</evidence>
<dbReference type="Proteomes" id="UP000193335">
    <property type="component" value="Unassembled WGS sequence"/>
</dbReference>
<dbReference type="EMBL" id="NAFL01000241">
    <property type="protein sequence ID" value="OSJ33476.1"/>
    <property type="molecule type" value="Genomic_DNA"/>
</dbReference>
<dbReference type="PANTHER" id="PTHR32308:SF10">
    <property type="entry name" value="CITRATE LYASE SUBUNIT BETA"/>
    <property type="match status" value="1"/>
</dbReference>
<dbReference type="GO" id="GO:0006107">
    <property type="term" value="P:oxaloacetate metabolic process"/>
    <property type="evidence" value="ECO:0007669"/>
    <property type="project" value="TreeGrafter"/>
</dbReference>
<dbReference type="InterPro" id="IPR040442">
    <property type="entry name" value="Pyrv_kinase-like_dom_sf"/>
</dbReference>
<comment type="caution">
    <text evidence="5">The sequence shown here is derived from an EMBL/GenBank/DDBJ whole genome shotgun (WGS) entry which is preliminary data.</text>
</comment>
<dbReference type="InterPro" id="IPR005000">
    <property type="entry name" value="Aldolase/citrate-lyase_domain"/>
</dbReference>
<reference evidence="5 6" key="1">
    <citation type="submission" date="2017-03" db="EMBL/GenBank/DDBJ databases">
        <title>Whole genome sequences of fourteen strains of Bradyrhizobium canariense and one strain of Bradyrhizobium japonicum isolated from Lupinus (Papilionoideae: Genisteae) species in Algeria.</title>
        <authorList>
            <person name="Crovadore J."/>
            <person name="Chekireb D."/>
            <person name="Brachmann A."/>
            <person name="Chablais R."/>
            <person name="Cochard B."/>
            <person name="Lefort F."/>
        </authorList>
    </citation>
    <scope>NUCLEOTIDE SEQUENCE [LARGE SCALE GENOMIC DNA]</scope>
    <source>
        <strain evidence="5 6">UBMA197</strain>
    </source>
</reference>
<feature type="domain" description="HpcH/HpaI aldolase/citrate lyase" evidence="4">
    <location>
        <begin position="18"/>
        <end position="149"/>
    </location>
</feature>
<evidence type="ECO:0000256" key="1">
    <source>
        <dbReference type="ARBA" id="ARBA00001946"/>
    </source>
</evidence>
<proteinExistence type="predicted"/>
<dbReference type="AlphaFoldDB" id="A0A1Y2JQB4"/>
<dbReference type="GO" id="GO:0000287">
    <property type="term" value="F:magnesium ion binding"/>
    <property type="evidence" value="ECO:0007669"/>
    <property type="project" value="TreeGrafter"/>
</dbReference>
<evidence type="ECO:0000313" key="6">
    <source>
        <dbReference type="Proteomes" id="UP000193335"/>
    </source>
</evidence>